<name>A0A9P5YSR9_9AGAR</name>
<dbReference type="EMBL" id="MU155406">
    <property type="protein sequence ID" value="KAF9473954.1"/>
    <property type="molecule type" value="Genomic_DNA"/>
</dbReference>
<accession>A0A9P5YSR9</accession>
<sequence>PIESWTHPARHTKRLPIFTSHEILSNIRSTTARMSTDHPFRSAGPTTLQKDAERVYGDEDGHGSVARPGLRSTRGISLLGQRCLPGHVLRTPETSRIVFWSPVLRGVCFDFGTASVLWGLFDYVHDVDGDYGVGRMFSFRPQVTYGGTISKTQDLNNHVDDIGVM</sequence>
<organism evidence="1 2">
    <name type="scientific">Pholiota conissans</name>
    <dbReference type="NCBI Taxonomy" id="109636"/>
    <lineage>
        <taxon>Eukaryota</taxon>
        <taxon>Fungi</taxon>
        <taxon>Dikarya</taxon>
        <taxon>Basidiomycota</taxon>
        <taxon>Agaricomycotina</taxon>
        <taxon>Agaricomycetes</taxon>
        <taxon>Agaricomycetidae</taxon>
        <taxon>Agaricales</taxon>
        <taxon>Agaricineae</taxon>
        <taxon>Strophariaceae</taxon>
        <taxon>Pholiota</taxon>
    </lineage>
</organism>
<keyword evidence="2" id="KW-1185">Reference proteome</keyword>
<feature type="non-terminal residue" evidence="1">
    <location>
        <position position="1"/>
    </location>
</feature>
<reference evidence="1" key="1">
    <citation type="submission" date="2020-11" db="EMBL/GenBank/DDBJ databases">
        <authorList>
            <consortium name="DOE Joint Genome Institute"/>
            <person name="Ahrendt S."/>
            <person name="Riley R."/>
            <person name="Andreopoulos W."/>
            <person name="Labutti K."/>
            <person name="Pangilinan J."/>
            <person name="Ruiz-Duenas F.J."/>
            <person name="Barrasa J.M."/>
            <person name="Sanchez-Garcia M."/>
            <person name="Camarero S."/>
            <person name="Miyauchi S."/>
            <person name="Serrano A."/>
            <person name="Linde D."/>
            <person name="Babiker R."/>
            <person name="Drula E."/>
            <person name="Ayuso-Fernandez I."/>
            <person name="Pacheco R."/>
            <person name="Padilla G."/>
            <person name="Ferreira P."/>
            <person name="Barriuso J."/>
            <person name="Kellner H."/>
            <person name="Castanera R."/>
            <person name="Alfaro M."/>
            <person name="Ramirez L."/>
            <person name="Pisabarro A.G."/>
            <person name="Kuo A."/>
            <person name="Tritt A."/>
            <person name="Lipzen A."/>
            <person name="He G."/>
            <person name="Yan M."/>
            <person name="Ng V."/>
            <person name="Cullen D."/>
            <person name="Martin F."/>
            <person name="Rosso M.-N."/>
            <person name="Henrissat B."/>
            <person name="Hibbett D."/>
            <person name="Martinez A.T."/>
            <person name="Grigoriev I.V."/>
        </authorList>
    </citation>
    <scope>NUCLEOTIDE SEQUENCE</scope>
    <source>
        <strain evidence="1">CIRM-BRFM 674</strain>
    </source>
</reference>
<dbReference type="AlphaFoldDB" id="A0A9P5YSR9"/>
<evidence type="ECO:0000313" key="2">
    <source>
        <dbReference type="Proteomes" id="UP000807469"/>
    </source>
</evidence>
<proteinExistence type="predicted"/>
<comment type="caution">
    <text evidence="1">The sequence shown here is derived from an EMBL/GenBank/DDBJ whole genome shotgun (WGS) entry which is preliminary data.</text>
</comment>
<dbReference type="Proteomes" id="UP000807469">
    <property type="component" value="Unassembled WGS sequence"/>
</dbReference>
<gene>
    <name evidence="1" type="ORF">BDN70DRAFT_962959</name>
</gene>
<evidence type="ECO:0000313" key="1">
    <source>
        <dbReference type="EMBL" id="KAF9473954.1"/>
    </source>
</evidence>
<protein>
    <submittedName>
        <fullName evidence="1">Uncharacterized protein</fullName>
    </submittedName>
</protein>